<feature type="domain" description="N-acetyltransferase" evidence="1">
    <location>
        <begin position="18"/>
        <end position="155"/>
    </location>
</feature>
<dbReference type="PANTHER" id="PTHR43610:SF1">
    <property type="entry name" value="N-ACETYLTRANSFERASE DOMAIN-CONTAINING PROTEIN"/>
    <property type="match status" value="1"/>
</dbReference>
<sequence>MDNLDKFQNIIVGKVIKLIPLSLLHKSELVAASSDGNLSELWFTNVPNEKTIDQYIDVALSGKSKGIALPFVVQDIASGKIVGSTRLCNIDIDNRRAEIGYTWYAKSYQRSGVNTDCKLLMLSLAFEQLNAIAVEFRTHYHNHVSRTAIARLGAKQDGILRNHRIHPDGELRDTVVFSIIESEWPLVKKSLLFKQSQYLN</sequence>
<dbReference type="InterPro" id="IPR016181">
    <property type="entry name" value="Acyl_CoA_acyltransferase"/>
</dbReference>
<reference evidence="3" key="1">
    <citation type="journal article" date="2019" name="Int. J. Syst. Evol. Microbiol.">
        <title>The Global Catalogue of Microorganisms (GCM) 10K type strain sequencing project: providing services to taxonomists for standard genome sequencing and annotation.</title>
        <authorList>
            <consortium name="The Broad Institute Genomics Platform"/>
            <consortium name="The Broad Institute Genome Sequencing Center for Infectious Disease"/>
            <person name="Wu L."/>
            <person name="Ma J."/>
        </authorList>
    </citation>
    <scope>NUCLEOTIDE SEQUENCE [LARGE SCALE GENOMIC DNA]</scope>
    <source>
        <strain evidence="3">CGMCC 1.15922</strain>
    </source>
</reference>
<dbReference type="EMBL" id="BNAH01000001">
    <property type="protein sequence ID" value="GHE77233.1"/>
    <property type="molecule type" value="Genomic_DNA"/>
</dbReference>
<organism evidence="2 3">
    <name type="scientific">Thalassotalea profundi</name>
    <dbReference type="NCBI Taxonomy" id="2036687"/>
    <lineage>
        <taxon>Bacteria</taxon>
        <taxon>Pseudomonadati</taxon>
        <taxon>Pseudomonadota</taxon>
        <taxon>Gammaproteobacteria</taxon>
        <taxon>Alteromonadales</taxon>
        <taxon>Colwelliaceae</taxon>
        <taxon>Thalassotalea</taxon>
    </lineage>
</organism>
<name>A0ABQ3IAT0_9GAMM</name>
<dbReference type="Pfam" id="PF13302">
    <property type="entry name" value="Acetyltransf_3"/>
    <property type="match status" value="1"/>
</dbReference>
<evidence type="ECO:0000259" key="1">
    <source>
        <dbReference type="Pfam" id="PF13302"/>
    </source>
</evidence>
<dbReference type="SUPFAM" id="SSF55729">
    <property type="entry name" value="Acyl-CoA N-acyltransferases (Nat)"/>
    <property type="match status" value="1"/>
</dbReference>
<accession>A0ABQ3IAT0</accession>
<dbReference type="Proteomes" id="UP000626370">
    <property type="component" value="Unassembled WGS sequence"/>
</dbReference>
<keyword evidence="3" id="KW-1185">Reference proteome</keyword>
<evidence type="ECO:0000313" key="3">
    <source>
        <dbReference type="Proteomes" id="UP000626370"/>
    </source>
</evidence>
<dbReference type="PANTHER" id="PTHR43610">
    <property type="entry name" value="BLL6696 PROTEIN"/>
    <property type="match status" value="1"/>
</dbReference>
<dbReference type="Gene3D" id="3.40.630.30">
    <property type="match status" value="1"/>
</dbReference>
<gene>
    <name evidence="2" type="ORF">GCM10011501_00880</name>
</gene>
<protein>
    <submittedName>
        <fullName evidence="2">GCN5 family N-acetyltransferase</fullName>
    </submittedName>
</protein>
<dbReference type="RefSeq" id="WP_189376124.1">
    <property type="nucleotide sequence ID" value="NZ_BNAH01000001.1"/>
</dbReference>
<comment type="caution">
    <text evidence="2">The sequence shown here is derived from an EMBL/GenBank/DDBJ whole genome shotgun (WGS) entry which is preliminary data.</text>
</comment>
<proteinExistence type="predicted"/>
<evidence type="ECO:0000313" key="2">
    <source>
        <dbReference type="EMBL" id="GHE77233.1"/>
    </source>
</evidence>
<dbReference type="InterPro" id="IPR000182">
    <property type="entry name" value="GNAT_dom"/>
</dbReference>